<name>A0ABR1CUP9_NECAM</name>
<proteinExistence type="predicted"/>
<dbReference type="Proteomes" id="UP001303046">
    <property type="component" value="Unassembled WGS sequence"/>
</dbReference>
<reference evidence="1 2" key="1">
    <citation type="submission" date="2023-08" db="EMBL/GenBank/DDBJ databases">
        <title>A Necator americanus chromosomal reference genome.</title>
        <authorList>
            <person name="Ilik V."/>
            <person name="Petrzelkova K.J."/>
            <person name="Pardy F."/>
            <person name="Fuh T."/>
            <person name="Niatou-Singa F.S."/>
            <person name="Gouil Q."/>
            <person name="Baker L."/>
            <person name="Ritchie M.E."/>
            <person name="Jex A.R."/>
            <person name="Gazzola D."/>
            <person name="Li H."/>
            <person name="Toshio Fujiwara R."/>
            <person name="Zhan B."/>
            <person name="Aroian R.V."/>
            <person name="Pafco B."/>
            <person name="Schwarz E.M."/>
        </authorList>
    </citation>
    <scope>NUCLEOTIDE SEQUENCE [LARGE SCALE GENOMIC DNA]</scope>
    <source>
        <strain evidence="1 2">Aroian</strain>
        <tissue evidence="1">Whole animal</tissue>
    </source>
</reference>
<dbReference type="EMBL" id="JAVFWL010000003">
    <property type="protein sequence ID" value="KAK6742056.1"/>
    <property type="molecule type" value="Genomic_DNA"/>
</dbReference>
<keyword evidence="2" id="KW-1185">Reference proteome</keyword>
<sequence>MGSIRSRQGSFAADQMTDHDLRAFLFDSTVLPALCSHGRHWMSLEATSKLLNEPLRDVSLKFNRRTQHLTGLRSSDLRGMSVFANLRNMYRKQNIDGPVTS</sequence>
<gene>
    <name evidence="1" type="primary">Necator_chrIII.g10508</name>
    <name evidence="1" type="ORF">RB195_009743</name>
</gene>
<organism evidence="1 2">
    <name type="scientific">Necator americanus</name>
    <name type="common">Human hookworm</name>
    <dbReference type="NCBI Taxonomy" id="51031"/>
    <lineage>
        <taxon>Eukaryota</taxon>
        <taxon>Metazoa</taxon>
        <taxon>Ecdysozoa</taxon>
        <taxon>Nematoda</taxon>
        <taxon>Chromadorea</taxon>
        <taxon>Rhabditida</taxon>
        <taxon>Rhabditina</taxon>
        <taxon>Rhabditomorpha</taxon>
        <taxon>Strongyloidea</taxon>
        <taxon>Ancylostomatidae</taxon>
        <taxon>Bunostominae</taxon>
        <taxon>Necator</taxon>
    </lineage>
</organism>
<evidence type="ECO:0000313" key="2">
    <source>
        <dbReference type="Proteomes" id="UP001303046"/>
    </source>
</evidence>
<protein>
    <submittedName>
        <fullName evidence="1">Uncharacterized protein</fullName>
    </submittedName>
</protein>
<accession>A0ABR1CUP9</accession>
<evidence type="ECO:0000313" key="1">
    <source>
        <dbReference type="EMBL" id="KAK6742056.1"/>
    </source>
</evidence>
<comment type="caution">
    <text evidence="1">The sequence shown here is derived from an EMBL/GenBank/DDBJ whole genome shotgun (WGS) entry which is preliminary data.</text>
</comment>